<dbReference type="InterPro" id="IPR015077">
    <property type="entry name" value="DUF1858"/>
</dbReference>
<sequence>MLIHRTSVVEDVMRDWPATIRTFLDFKLACVGCPIATFHTVADSCHEHGIDEAAFLAALRAVVVRVVDQGSLPSDVCSASTTS</sequence>
<proteinExistence type="predicted"/>
<name>A0A933S117_RHOPL</name>
<evidence type="ECO:0000259" key="1">
    <source>
        <dbReference type="Pfam" id="PF08984"/>
    </source>
</evidence>
<evidence type="ECO:0000313" key="3">
    <source>
        <dbReference type="Proteomes" id="UP000782519"/>
    </source>
</evidence>
<protein>
    <submittedName>
        <fullName evidence="2">DUF1858 domain-containing protein</fullName>
    </submittedName>
</protein>
<dbReference type="Gene3D" id="1.10.3910.10">
    <property type="entry name" value="SP0561-like"/>
    <property type="match status" value="1"/>
</dbReference>
<dbReference type="Pfam" id="PF08984">
    <property type="entry name" value="DUF1858"/>
    <property type="match status" value="1"/>
</dbReference>
<dbReference type="Proteomes" id="UP000782519">
    <property type="component" value="Unassembled WGS sequence"/>
</dbReference>
<evidence type="ECO:0000313" key="2">
    <source>
        <dbReference type="EMBL" id="MBI5131760.1"/>
    </source>
</evidence>
<accession>A0A933S117</accession>
<dbReference type="NCBIfam" id="TIGR03980">
    <property type="entry name" value="prismane_assoc"/>
    <property type="match status" value="1"/>
</dbReference>
<reference evidence="2" key="1">
    <citation type="submission" date="2020-07" db="EMBL/GenBank/DDBJ databases">
        <title>Huge and variable diversity of episymbiotic CPR bacteria and DPANN archaea in groundwater ecosystems.</title>
        <authorList>
            <person name="He C.Y."/>
            <person name="Keren R."/>
            <person name="Whittaker M."/>
            <person name="Farag I.F."/>
            <person name="Doudna J."/>
            <person name="Cate J.H.D."/>
            <person name="Banfield J.F."/>
        </authorList>
    </citation>
    <scope>NUCLEOTIDE SEQUENCE</scope>
    <source>
        <strain evidence="2">NC_groundwater_1818_Pr3_B-0.1um_66_35</strain>
    </source>
</reference>
<dbReference type="PANTHER" id="PTHR39341:SF1">
    <property type="entry name" value="DUF1858 DOMAIN-CONTAINING PROTEIN"/>
    <property type="match status" value="1"/>
</dbReference>
<dbReference type="PANTHER" id="PTHR39341">
    <property type="entry name" value="BSL7085 PROTEIN"/>
    <property type="match status" value="1"/>
</dbReference>
<feature type="domain" description="DUF1858" evidence="1">
    <location>
        <begin position="3"/>
        <end position="55"/>
    </location>
</feature>
<comment type="caution">
    <text evidence="2">The sequence shown here is derived from an EMBL/GenBank/DDBJ whole genome shotgun (WGS) entry which is preliminary data.</text>
</comment>
<dbReference type="EMBL" id="JACRJB010000054">
    <property type="protein sequence ID" value="MBI5131760.1"/>
    <property type="molecule type" value="Genomic_DNA"/>
</dbReference>
<organism evidence="2 3">
    <name type="scientific">Rhodopseudomonas palustris</name>
    <dbReference type="NCBI Taxonomy" id="1076"/>
    <lineage>
        <taxon>Bacteria</taxon>
        <taxon>Pseudomonadati</taxon>
        <taxon>Pseudomonadota</taxon>
        <taxon>Alphaproteobacteria</taxon>
        <taxon>Hyphomicrobiales</taxon>
        <taxon>Nitrobacteraceae</taxon>
        <taxon>Rhodopseudomonas</taxon>
    </lineage>
</organism>
<dbReference type="InterPro" id="IPR023883">
    <property type="entry name" value="CHP03980_redox-disulphide"/>
</dbReference>
<dbReference type="AlphaFoldDB" id="A0A933S117"/>
<dbReference type="SUPFAM" id="SSF140683">
    <property type="entry name" value="SP0561-like"/>
    <property type="match status" value="1"/>
</dbReference>
<dbReference type="InterPro" id="IPR038062">
    <property type="entry name" value="ScdA-like_N_sf"/>
</dbReference>
<gene>
    <name evidence="2" type="ORF">HZA66_20155</name>
</gene>